<dbReference type="Proteomes" id="UP000249746">
    <property type="component" value="Unassembled WGS sequence"/>
</dbReference>
<organism evidence="6 7">
    <name type="scientific">Helicobacter valdiviensis</name>
    <dbReference type="NCBI Taxonomy" id="1458358"/>
    <lineage>
        <taxon>Bacteria</taxon>
        <taxon>Pseudomonadati</taxon>
        <taxon>Campylobacterota</taxon>
        <taxon>Epsilonproteobacteria</taxon>
        <taxon>Campylobacterales</taxon>
        <taxon>Helicobacteraceae</taxon>
        <taxon>Helicobacter</taxon>
    </lineage>
</organism>
<dbReference type="OrthoDB" id="9764363at2"/>
<keyword evidence="3" id="KW-0378">Hydrolase</keyword>
<dbReference type="Gene3D" id="3.90.226.10">
    <property type="entry name" value="2-enoyl-CoA Hydratase, Chain A, domain 1"/>
    <property type="match status" value="1"/>
</dbReference>
<protein>
    <submittedName>
        <fullName evidence="6">Endopeptidase IV</fullName>
    </submittedName>
</protein>
<evidence type="ECO:0000256" key="2">
    <source>
        <dbReference type="ARBA" id="ARBA00022670"/>
    </source>
</evidence>
<keyword evidence="2" id="KW-0645">Protease</keyword>
<dbReference type="GO" id="GO:0008236">
    <property type="term" value="F:serine-type peptidase activity"/>
    <property type="evidence" value="ECO:0007669"/>
    <property type="project" value="UniProtKB-KW"/>
</dbReference>
<keyword evidence="4" id="KW-0720">Serine protease</keyword>
<dbReference type="NCBIfam" id="TIGR00706">
    <property type="entry name" value="SppA_dom"/>
    <property type="match status" value="1"/>
</dbReference>
<sequence length="293" mass="32230">MKIFKIFLAPLDFIMKYFKALVFLLVVFLIFSAGEGKKVQNANLARVDLSGMIIESESFLKEVQAIEQDNAIKGVLLVVNSPGGAIAPSVEIAEAIKRLKSKKPVVAYAQGVMASGSYMAGMWADSIVANKGSLLGSIGVIIEGVDISPLLDKIGIKSQTLKAGIYKEAGTFAREWSKEEEGLLKDLVEEQYRMFVEDVALARGLKVENENEFAQGRIMSANTALKLGLIDEVGDIYKAQEKLKELAKISNPIWLEKEEDFFNEFLGQSISKGIASGILNAYSKVYENLNRNY</sequence>
<proteinExistence type="inferred from homology"/>
<evidence type="ECO:0000256" key="4">
    <source>
        <dbReference type="ARBA" id="ARBA00022825"/>
    </source>
</evidence>
<comment type="similarity">
    <text evidence="1">Belongs to the peptidase S49 family.</text>
</comment>
<dbReference type="InterPro" id="IPR004635">
    <property type="entry name" value="Pept_S49_SppA"/>
</dbReference>
<comment type="caution">
    <text evidence="6">The sequence shown here is derived from an EMBL/GenBank/DDBJ whole genome shotgun (WGS) entry which is preliminary data.</text>
</comment>
<dbReference type="InterPro" id="IPR047272">
    <property type="entry name" value="S49_SppA_C"/>
</dbReference>
<evidence type="ECO:0000313" key="6">
    <source>
        <dbReference type="EMBL" id="PZT47674.1"/>
    </source>
</evidence>
<feature type="domain" description="Peptidase S49" evidence="5">
    <location>
        <begin position="98"/>
        <end position="249"/>
    </location>
</feature>
<dbReference type="InterPro" id="IPR029045">
    <property type="entry name" value="ClpP/crotonase-like_dom_sf"/>
</dbReference>
<dbReference type="Pfam" id="PF01343">
    <property type="entry name" value="Peptidase_S49"/>
    <property type="match status" value="1"/>
</dbReference>
<dbReference type="CDD" id="cd07023">
    <property type="entry name" value="S49_Sppa_N_C"/>
    <property type="match status" value="1"/>
</dbReference>
<dbReference type="PANTHER" id="PTHR42987:SF7">
    <property type="entry name" value="SIGNAL PEPTIDE PEPTIDASE SPPA-RELATED"/>
    <property type="match status" value="1"/>
</dbReference>
<accession>A0A2W6MSZ7</accession>
<evidence type="ECO:0000313" key="7">
    <source>
        <dbReference type="Proteomes" id="UP000249746"/>
    </source>
</evidence>
<keyword evidence="7" id="KW-1185">Reference proteome</keyword>
<name>A0A2W6MSZ7_9HELI</name>
<dbReference type="PANTHER" id="PTHR42987">
    <property type="entry name" value="PEPTIDASE S49"/>
    <property type="match status" value="1"/>
</dbReference>
<reference evidence="6 7" key="1">
    <citation type="submission" date="2017-03" db="EMBL/GenBank/DDBJ databases">
        <title>Genomic and clinical evidence uncovers the enterohepatic species Helicobacter valdiviensis as a potential human intestinal pathogen.</title>
        <authorList>
            <person name="Fresia P."/>
            <person name="Jara R."/>
            <person name="Sierra R."/>
            <person name="Ferres I."/>
            <person name="Greif G."/>
            <person name="Iraola G."/>
            <person name="Collado L."/>
        </authorList>
    </citation>
    <scope>NUCLEOTIDE SEQUENCE [LARGE SCALE GENOMIC DNA]</scope>
    <source>
        <strain evidence="6 7">WBE14</strain>
    </source>
</reference>
<gene>
    <name evidence="6" type="ORF">B6S12_07735</name>
</gene>
<dbReference type="InterPro" id="IPR002142">
    <property type="entry name" value="Peptidase_S49"/>
</dbReference>
<dbReference type="GO" id="GO:0006508">
    <property type="term" value="P:proteolysis"/>
    <property type="evidence" value="ECO:0007669"/>
    <property type="project" value="UniProtKB-KW"/>
</dbReference>
<evidence type="ECO:0000259" key="5">
    <source>
        <dbReference type="Pfam" id="PF01343"/>
    </source>
</evidence>
<evidence type="ECO:0000256" key="1">
    <source>
        <dbReference type="ARBA" id="ARBA00008683"/>
    </source>
</evidence>
<evidence type="ECO:0000256" key="3">
    <source>
        <dbReference type="ARBA" id="ARBA00022801"/>
    </source>
</evidence>
<dbReference type="AlphaFoldDB" id="A0A2W6MSZ7"/>
<dbReference type="SUPFAM" id="SSF52096">
    <property type="entry name" value="ClpP/crotonase"/>
    <property type="match status" value="1"/>
</dbReference>
<dbReference type="RefSeq" id="WP_111230232.1">
    <property type="nucleotide sequence ID" value="NZ_NBIU01000024.1"/>
</dbReference>
<dbReference type="EMBL" id="NBIU01000024">
    <property type="protein sequence ID" value="PZT47674.1"/>
    <property type="molecule type" value="Genomic_DNA"/>
</dbReference>